<dbReference type="GeneID" id="41321742"/>
<dbReference type="CDD" id="cd04301">
    <property type="entry name" value="NAT_SF"/>
    <property type="match status" value="1"/>
</dbReference>
<organism evidence="3 4">
    <name type="scientific">Methanomethylophilus alvi</name>
    <dbReference type="NCBI Taxonomy" id="1291540"/>
    <lineage>
        <taxon>Archaea</taxon>
        <taxon>Methanobacteriati</taxon>
        <taxon>Thermoplasmatota</taxon>
        <taxon>Thermoplasmata</taxon>
        <taxon>Methanomassiliicoccales</taxon>
        <taxon>Methanomethylophilaceae</taxon>
        <taxon>Methanomethylophilus</taxon>
    </lineage>
</organism>
<dbReference type="PROSITE" id="PS51186">
    <property type="entry name" value="GNAT"/>
    <property type="match status" value="1"/>
</dbReference>
<dbReference type="InterPro" id="IPR031165">
    <property type="entry name" value="GNAT_YJDJ"/>
</dbReference>
<dbReference type="Pfam" id="PF14542">
    <property type="entry name" value="Acetyltransf_CG"/>
    <property type="match status" value="1"/>
</dbReference>
<protein>
    <submittedName>
        <fullName evidence="3">GNAT family N-acetyltransferase</fullName>
    </submittedName>
</protein>
<dbReference type="RefSeq" id="WP_015504844.1">
    <property type="nucleotide sequence ID" value="NZ_CAYARL010000030.1"/>
</dbReference>
<dbReference type="Gene3D" id="3.40.630.30">
    <property type="match status" value="1"/>
</dbReference>
<dbReference type="PROSITE" id="PS51729">
    <property type="entry name" value="GNAT_YJDJ"/>
    <property type="match status" value="1"/>
</dbReference>
<dbReference type="Proteomes" id="UP000273278">
    <property type="component" value="Chromosome"/>
</dbReference>
<evidence type="ECO:0000259" key="2">
    <source>
        <dbReference type="PROSITE" id="PS51729"/>
    </source>
</evidence>
<proteinExistence type="predicted"/>
<dbReference type="PANTHER" id="PTHR31435">
    <property type="entry name" value="PROTEIN NATD1"/>
    <property type="match status" value="1"/>
</dbReference>
<evidence type="ECO:0000313" key="4">
    <source>
        <dbReference type="Proteomes" id="UP000273278"/>
    </source>
</evidence>
<sequence length="84" mass="9197">MSIEIRHDRCAARISALDGEREVGYVTYSISEGTMDIEHTVVLPEMRGQGIAARLVDRALDFARDEGLKAVASCSYAANVIAKR</sequence>
<dbReference type="InterPro" id="IPR000182">
    <property type="entry name" value="GNAT_dom"/>
</dbReference>
<dbReference type="AlphaFoldDB" id="A0A3G3IHS8"/>
<feature type="domain" description="N-acetyltransferase" evidence="2">
    <location>
        <begin position="6"/>
        <end position="84"/>
    </location>
</feature>
<evidence type="ECO:0000259" key="1">
    <source>
        <dbReference type="PROSITE" id="PS51186"/>
    </source>
</evidence>
<keyword evidence="3" id="KW-0808">Transferase</keyword>
<dbReference type="OMA" id="SCAYIAT"/>
<reference evidence="3 4" key="1">
    <citation type="submission" date="2016-10" db="EMBL/GenBank/DDBJ databases">
        <title>Complete genome of the TMA-utilizing, human hosted archaeon Methanomethylophilus alvus Gen. nov, sp. nov., strain Mx-05, derived from a pure culture.</title>
        <authorList>
            <person name="Brugere J.-F."/>
            <person name="Ben Hania W."/>
            <person name="Chaudhary P.P."/>
            <person name="Gaci N."/>
            <person name="Borrel G."/>
            <person name="Cao Van Tuat L."/>
            <person name="Fardeau M.-L."/>
            <person name="Harris H.M.B."/>
            <person name="O'Toole P.W."/>
            <person name="Ollivier B."/>
        </authorList>
    </citation>
    <scope>NUCLEOTIDE SEQUENCE [LARGE SCALE GENOMIC DNA]</scope>
    <source>
        <strain evidence="3 4">Mx-05</strain>
    </source>
</reference>
<evidence type="ECO:0000313" key="3">
    <source>
        <dbReference type="EMBL" id="AYQ55104.1"/>
    </source>
</evidence>
<gene>
    <name evidence="3" type="ORF">BKD89_04710</name>
</gene>
<dbReference type="PANTHER" id="PTHR31435:SF9">
    <property type="entry name" value="PROTEIN NATD1"/>
    <property type="match status" value="1"/>
</dbReference>
<name>A0A3G3IHS8_9ARCH</name>
<accession>A0A3G3IHS8</accession>
<dbReference type="EMBL" id="CP017686">
    <property type="protein sequence ID" value="AYQ55104.1"/>
    <property type="molecule type" value="Genomic_DNA"/>
</dbReference>
<dbReference type="GO" id="GO:0016747">
    <property type="term" value="F:acyltransferase activity, transferring groups other than amino-acyl groups"/>
    <property type="evidence" value="ECO:0007669"/>
    <property type="project" value="InterPro"/>
</dbReference>
<dbReference type="InterPro" id="IPR016181">
    <property type="entry name" value="Acyl_CoA_acyltransferase"/>
</dbReference>
<dbReference type="InterPro" id="IPR045057">
    <property type="entry name" value="Gcn5-rel_NAT"/>
</dbReference>
<feature type="domain" description="N-acetyltransferase" evidence="1">
    <location>
        <begin position="1"/>
        <end position="84"/>
    </location>
</feature>
<dbReference type="SUPFAM" id="SSF55729">
    <property type="entry name" value="Acyl-CoA N-acyltransferases (Nat)"/>
    <property type="match status" value="1"/>
</dbReference>